<dbReference type="Gene3D" id="2.30.42.10">
    <property type="match status" value="1"/>
</dbReference>
<organism evidence="4">
    <name type="scientific">Rodentolepis nana</name>
    <name type="common">Dwarf tapeworm</name>
    <name type="synonym">Hymenolepis nana</name>
    <dbReference type="NCBI Taxonomy" id="102285"/>
    <lineage>
        <taxon>Eukaryota</taxon>
        <taxon>Metazoa</taxon>
        <taxon>Spiralia</taxon>
        <taxon>Lophotrochozoa</taxon>
        <taxon>Platyhelminthes</taxon>
        <taxon>Cestoda</taxon>
        <taxon>Eucestoda</taxon>
        <taxon>Cyclophyllidea</taxon>
        <taxon>Hymenolepididae</taxon>
        <taxon>Rodentolepis</taxon>
    </lineage>
</organism>
<dbReference type="PANTHER" id="PTHR19964:SF97">
    <property type="entry name" value="PDZ DOMAIN-CONTAINING PROTEIN"/>
    <property type="match status" value="1"/>
</dbReference>
<dbReference type="SMART" id="SM00228">
    <property type="entry name" value="PDZ"/>
    <property type="match status" value="1"/>
</dbReference>
<keyword evidence="3" id="KW-1185">Reference proteome</keyword>
<name>A0A0R3T4V3_RODNA</name>
<dbReference type="SUPFAM" id="SSF50156">
    <property type="entry name" value="PDZ domain-like"/>
    <property type="match status" value="1"/>
</dbReference>
<evidence type="ECO:0000313" key="2">
    <source>
        <dbReference type="EMBL" id="VDN97949.1"/>
    </source>
</evidence>
<dbReference type="OrthoDB" id="6272588at2759"/>
<dbReference type="InterPro" id="IPR036034">
    <property type="entry name" value="PDZ_sf"/>
</dbReference>
<reference evidence="4" key="1">
    <citation type="submission" date="2017-02" db="UniProtKB">
        <authorList>
            <consortium name="WormBaseParasite"/>
        </authorList>
    </citation>
    <scope>IDENTIFICATION</scope>
</reference>
<dbReference type="EMBL" id="UZAE01000956">
    <property type="protein sequence ID" value="VDN97949.1"/>
    <property type="molecule type" value="Genomic_DNA"/>
</dbReference>
<evidence type="ECO:0000313" key="3">
    <source>
        <dbReference type="Proteomes" id="UP000278807"/>
    </source>
</evidence>
<dbReference type="AlphaFoldDB" id="A0A0R3T4V3"/>
<protein>
    <submittedName>
        <fullName evidence="4">PDZ domain-containing protein</fullName>
    </submittedName>
</protein>
<dbReference type="InterPro" id="IPR001478">
    <property type="entry name" value="PDZ"/>
</dbReference>
<dbReference type="WBParaSite" id="HNAJ_0000209101-mRNA-1">
    <property type="protein sequence ID" value="HNAJ_0000209101-mRNA-1"/>
    <property type="gene ID" value="HNAJ_0000209101"/>
</dbReference>
<gene>
    <name evidence="2" type="ORF">HNAJ_LOCUS2090</name>
</gene>
<sequence length="125" mass="13835">MFFNAVLERRSQEGLGLAIRRGYPEEWALGYGALVVDILPTGPAYGKLRPGDVIISVNGVSFERKSHSEILELLRRVEGMVNLLVYRSEEVEVSEDRQKAPVGLNSASCQSLFLPDGISNNSQQK</sequence>
<dbReference type="Proteomes" id="UP000278807">
    <property type="component" value="Unassembled WGS sequence"/>
</dbReference>
<dbReference type="PROSITE" id="PS50106">
    <property type="entry name" value="PDZ"/>
    <property type="match status" value="1"/>
</dbReference>
<dbReference type="InterPro" id="IPR051342">
    <property type="entry name" value="PDZ_scaffold"/>
</dbReference>
<dbReference type="PANTHER" id="PTHR19964">
    <property type="entry name" value="MULTIPLE PDZ DOMAIN PROTEIN"/>
    <property type="match status" value="1"/>
</dbReference>
<evidence type="ECO:0000259" key="1">
    <source>
        <dbReference type="PROSITE" id="PS50106"/>
    </source>
</evidence>
<dbReference type="STRING" id="102285.A0A0R3T4V3"/>
<evidence type="ECO:0000313" key="4">
    <source>
        <dbReference type="WBParaSite" id="HNAJ_0000209101-mRNA-1"/>
    </source>
</evidence>
<reference evidence="2 3" key="2">
    <citation type="submission" date="2018-11" db="EMBL/GenBank/DDBJ databases">
        <authorList>
            <consortium name="Pathogen Informatics"/>
        </authorList>
    </citation>
    <scope>NUCLEOTIDE SEQUENCE [LARGE SCALE GENOMIC DNA]</scope>
</reference>
<dbReference type="Pfam" id="PF00595">
    <property type="entry name" value="PDZ"/>
    <property type="match status" value="1"/>
</dbReference>
<proteinExistence type="predicted"/>
<dbReference type="CDD" id="cd00136">
    <property type="entry name" value="PDZ_canonical"/>
    <property type="match status" value="1"/>
</dbReference>
<accession>A0A0R3T4V3</accession>
<feature type="domain" description="PDZ" evidence="1">
    <location>
        <begin position="4"/>
        <end position="89"/>
    </location>
</feature>